<proteinExistence type="predicted"/>
<feature type="signal peptide" evidence="4">
    <location>
        <begin position="1"/>
        <end position="21"/>
    </location>
</feature>
<feature type="repeat" description="WD" evidence="3">
    <location>
        <begin position="424"/>
        <end position="456"/>
    </location>
</feature>
<dbReference type="SUPFAM" id="SSF50978">
    <property type="entry name" value="WD40 repeat-like"/>
    <property type="match status" value="1"/>
</dbReference>
<dbReference type="InterPro" id="IPR036322">
    <property type="entry name" value="WD40_repeat_dom_sf"/>
</dbReference>
<feature type="repeat" description="WD" evidence="3">
    <location>
        <begin position="389"/>
        <end position="423"/>
    </location>
</feature>
<gene>
    <name evidence="5" type="ORF">ABOM_009989</name>
</gene>
<dbReference type="Gene3D" id="2.130.10.10">
    <property type="entry name" value="YVTN repeat-like/Quinoprotein amine dehydrogenase"/>
    <property type="match status" value="2"/>
</dbReference>
<dbReference type="EMBL" id="LYCR01000106">
    <property type="protein sequence ID" value="OGM41687.1"/>
    <property type="molecule type" value="Genomic_DNA"/>
</dbReference>
<dbReference type="PROSITE" id="PS50294">
    <property type="entry name" value="WD_REPEATS_REGION"/>
    <property type="match status" value="2"/>
</dbReference>
<dbReference type="AlphaFoldDB" id="A0A1F7ZQJ2"/>
<dbReference type="SMART" id="SM00320">
    <property type="entry name" value="WD40"/>
    <property type="match status" value="6"/>
</dbReference>
<dbReference type="InterPro" id="IPR001680">
    <property type="entry name" value="WD40_rpt"/>
</dbReference>
<feature type="repeat" description="WD" evidence="3">
    <location>
        <begin position="505"/>
        <end position="539"/>
    </location>
</feature>
<evidence type="ECO:0000256" key="1">
    <source>
        <dbReference type="ARBA" id="ARBA00022574"/>
    </source>
</evidence>
<dbReference type="Pfam" id="PF00400">
    <property type="entry name" value="WD40"/>
    <property type="match status" value="4"/>
</dbReference>
<evidence type="ECO:0000313" key="6">
    <source>
        <dbReference type="Proteomes" id="UP000179179"/>
    </source>
</evidence>
<dbReference type="RefSeq" id="XP_022385404.1">
    <property type="nucleotide sequence ID" value="XM_022537117.1"/>
</dbReference>
<name>A0A1F7ZQJ2_9EURO</name>
<keyword evidence="4" id="KW-0732">Signal</keyword>
<feature type="chain" id="PRO_5009534022" evidence="4">
    <location>
        <begin position="22"/>
        <end position="579"/>
    </location>
</feature>
<dbReference type="GeneID" id="34453379"/>
<accession>A0A1F7ZQJ2</accession>
<evidence type="ECO:0000256" key="3">
    <source>
        <dbReference type="PROSITE-ProRule" id="PRU00221"/>
    </source>
</evidence>
<dbReference type="OrthoDB" id="538223at2759"/>
<keyword evidence="1 3" id="KW-0853">WD repeat</keyword>
<dbReference type="PRINTS" id="PR00320">
    <property type="entry name" value="GPROTEINBRPT"/>
</dbReference>
<dbReference type="InterPro" id="IPR015943">
    <property type="entry name" value="WD40/YVTN_repeat-like_dom_sf"/>
</dbReference>
<protein>
    <submittedName>
        <fullName evidence="5">Uncharacterized protein</fullName>
    </submittedName>
</protein>
<keyword evidence="2" id="KW-0677">Repeat</keyword>
<dbReference type="STRING" id="109264.A0A1F7ZQJ2"/>
<sequence>MRLNVFLLSVLGVSPLSGISAANGDPGSCKALSDGKVQDLSDCCSGTLPRTENVGSDIIQINCGKRPDTKGQISRQSLLSAQQCVTYIRTGRAKVAAWDPSRRTCWYTNRTAPGLDDAPGHLLMTYEGEVEQEDCSVKVREAQAKCDKEKGTLQTECNQKLDDEKKACQTQCELDKAADKRTCDQEKAADKRTCDQDKAAERTKCDTEKGALQTECNQKLEEQRKSSQEKCDRDIAAEKTRCDTEKGTLNTECKQKLDEQEKTAQEQIEQCRRDGQNHIGNGAWPANQAMTKNTIRATALAYSPTNANQVVTVDVARNIDVYDVTTGQATRVTTMPSADGLATSIAWHPDGKSVLVACFFGVVKVYTVGLPGSPSNSYTLMEGRKDLRVNRVAFSPDGQTAVAGLDDGQVLMWDAGSHSPIAVQDKHQAAVHSLAFSPKDGTLVTASADKTIKFWNKARVVETHPLGAVVRSVAFSPNGANIACGLEDSSVRILDAQTRNQRRDLRAHAAAVVDVVFAAEGNALLSASEDRTVRVWSLNGDFAHTTDTDRKAKAVAVSADGKSFSVLFDMRPAMFFTKP</sequence>
<reference evidence="5 6" key="1">
    <citation type="journal article" date="2016" name="Genome Biol. Evol.">
        <title>Draft genome sequence of an aflatoxigenic Aspergillus species, A. bombycis.</title>
        <authorList>
            <person name="Moore G.G."/>
            <person name="Mack B.M."/>
            <person name="Beltz S.B."/>
            <person name="Gilbert M.K."/>
        </authorList>
    </citation>
    <scope>NUCLEOTIDE SEQUENCE [LARGE SCALE GENOMIC DNA]</scope>
    <source>
        <strain evidence="6">NRRL 26010</strain>
    </source>
</reference>
<organism evidence="5 6">
    <name type="scientific">Aspergillus bombycis</name>
    <dbReference type="NCBI Taxonomy" id="109264"/>
    <lineage>
        <taxon>Eukaryota</taxon>
        <taxon>Fungi</taxon>
        <taxon>Dikarya</taxon>
        <taxon>Ascomycota</taxon>
        <taxon>Pezizomycotina</taxon>
        <taxon>Eurotiomycetes</taxon>
        <taxon>Eurotiomycetidae</taxon>
        <taxon>Eurotiales</taxon>
        <taxon>Aspergillaceae</taxon>
        <taxon>Aspergillus</taxon>
    </lineage>
</organism>
<dbReference type="InterPro" id="IPR050349">
    <property type="entry name" value="WD_LIS1/nudF_dynein_reg"/>
</dbReference>
<dbReference type="PROSITE" id="PS50082">
    <property type="entry name" value="WD_REPEATS_2"/>
    <property type="match status" value="3"/>
</dbReference>
<comment type="caution">
    <text evidence="5">The sequence shown here is derived from an EMBL/GenBank/DDBJ whole genome shotgun (WGS) entry which is preliminary data.</text>
</comment>
<dbReference type="InterPro" id="IPR020472">
    <property type="entry name" value="WD40_PAC1"/>
</dbReference>
<keyword evidence="6" id="KW-1185">Reference proteome</keyword>
<evidence type="ECO:0000256" key="2">
    <source>
        <dbReference type="ARBA" id="ARBA00022737"/>
    </source>
</evidence>
<dbReference type="PANTHER" id="PTHR44129">
    <property type="entry name" value="WD REPEAT-CONTAINING PROTEIN POP1"/>
    <property type="match status" value="1"/>
</dbReference>
<evidence type="ECO:0000256" key="4">
    <source>
        <dbReference type="SAM" id="SignalP"/>
    </source>
</evidence>
<evidence type="ECO:0000313" key="5">
    <source>
        <dbReference type="EMBL" id="OGM41687.1"/>
    </source>
</evidence>
<dbReference type="Proteomes" id="UP000179179">
    <property type="component" value="Unassembled WGS sequence"/>
</dbReference>